<name>A0ABN6NE60_9BACT</name>
<evidence type="ECO:0000313" key="2">
    <source>
        <dbReference type="Proteomes" id="UP001162734"/>
    </source>
</evidence>
<dbReference type="Proteomes" id="UP001162734">
    <property type="component" value="Chromosome"/>
</dbReference>
<sequence length="263" mass="27284">MSGVSGLFPRGLLPAALAVVVLCPLPALAYRPFDGTDAAVAAKGEVELELGPVGFEKDGPSRTLVAPSAVLNLGVTGRAELVLEGRQVIQLGDRIDGPRSRVDDVALSFKTVLREGSLQEQAGVSVASELSALLPATDGGVGAELAVIASRRWPELTVHLNGAATWTRAHRPGLAGGAIFEVHDAWALRPVAEVRVQGERDEPTVVSGLAGAIWRLRDGVSLDAGLRVAREGGVSATELRAGLTWGFDAGLGRSPDVGRAQSK</sequence>
<dbReference type="EMBL" id="AP025592">
    <property type="protein sequence ID" value="BDG10765.1"/>
    <property type="molecule type" value="Genomic_DNA"/>
</dbReference>
<gene>
    <name evidence="1" type="ORF">AMPC_38780</name>
</gene>
<accession>A0ABN6NE60</accession>
<reference evidence="2" key="1">
    <citation type="journal article" date="2022" name="Int. J. Syst. Evol. Microbiol.">
        <title>Anaeromyxobacter oryzae sp. nov., Anaeromyxobacter diazotrophicus sp. nov. and Anaeromyxobacter paludicola sp. nov., isolated from paddy soils.</title>
        <authorList>
            <person name="Itoh H."/>
            <person name="Xu Z."/>
            <person name="Mise K."/>
            <person name="Masuda Y."/>
            <person name="Ushijima N."/>
            <person name="Hayakawa C."/>
            <person name="Shiratori Y."/>
            <person name="Senoo K."/>
        </authorList>
    </citation>
    <scope>NUCLEOTIDE SEQUENCE [LARGE SCALE GENOMIC DNA]</scope>
    <source>
        <strain evidence="2">Red630</strain>
    </source>
</reference>
<organism evidence="1 2">
    <name type="scientific">Anaeromyxobacter paludicola</name>
    <dbReference type="NCBI Taxonomy" id="2918171"/>
    <lineage>
        <taxon>Bacteria</taxon>
        <taxon>Pseudomonadati</taxon>
        <taxon>Myxococcota</taxon>
        <taxon>Myxococcia</taxon>
        <taxon>Myxococcales</taxon>
        <taxon>Cystobacterineae</taxon>
        <taxon>Anaeromyxobacteraceae</taxon>
        <taxon>Anaeromyxobacter</taxon>
    </lineage>
</organism>
<evidence type="ECO:0000313" key="1">
    <source>
        <dbReference type="EMBL" id="BDG10765.1"/>
    </source>
</evidence>
<keyword evidence="2" id="KW-1185">Reference proteome</keyword>
<protein>
    <submittedName>
        <fullName evidence="1">Uncharacterized protein</fullName>
    </submittedName>
</protein>
<dbReference type="RefSeq" id="WP_248343310.1">
    <property type="nucleotide sequence ID" value="NZ_AP025592.1"/>
</dbReference>
<proteinExistence type="predicted"/>